<name>A0ABQ9ZFS1_9CRUS</name>
<dbReference type="SUPFAM" id="SSF54791">
    <property type="entry name" value="Eukaryotic type KH-domain (KH-domain type I)"/>
    <property type="match status" value="1"/>
</dbReference>
<dbReference type="PANTHER" id="PTHR10627">
    <property type="entry name" value="SCP160"/>
    <property type="match status" value="1"/>
</dbReference>
<evidence type="ECO:0000259" key="4">
    <source>
        <dbReference type="PROSITE" id="PS50105"/>
    </source>
</evidence>
<dbReference type="Pfam" id="PF00013">
    <property type="entry name" value="KH_1"/>
    <property type="match status" value="1"/>
</dbReference>
<dbReference type="PROSITE" id="PS50105">
    <property type="entry name" value="SAM_DOMAIN"/>
    <property type="match status" value="1"/>
</dbReference>
<proteinExistence type="inferred from homology"/>
<dbReference type="PROSITE" id="PS50084">
    <property type="entry name" value="KH_TYPE_1"/>
    <property type="match status" value="1"/>
</dbReference>
<dbReference type="Gene3D" id="3.30.1370.10">
    <property type="entry name" value="K Homology domain, type 1"/>
    <property type="match status" value="1"/>
</dbReference>
<evidence type="ECO:0000256" key="1">
    <source>
        <dbReference type="ARBA" id="ARBA00007662"/>
    </source>
</evidence>
<dbReference type="InterPro" id="IPR004087">
    <property type="entry name" value="KH_dom"/>
</dbReference>
<dbReference type="SMART" id="SM00454">
    <property type="entry name" value="SAM"/>
    <property type="match status" value="1"/>
</dbReference>
<keyword evidence="2" id="KW-0677">Repeat</keyword>
<dbReference type="InterPro" id="IPR004088">
    <property type="entry name" value="KH_dom_type_1"/>
</dbReference>
<gene>
    <name evidence="5" type="ORF">OUZ56_020895</name>
</gene>
<dbReference type="InterPro" id="IPR013761">
    <property type="entry name" value="SAM/pointed_sf"/>
</dbReference>
<dbReference type="InterPro" id="IPR001660">
    <property type="entry name" value="SAM"/>
</dbReference>
<organism evidence="5 6">
    <name type="scientific">Daphnia magna</name>
    <dbReference type="NCBI Taxonomy" id="35525"/>
    <lineage>
        <taxon>Eukaryota</taxon>
        <taxon>Metazoa</taxon>
        <taxon>Ecdysozoa</taxon>
        <taxon>Arthropoda</taxon>
        <taxon>Crustacea</taxon>
        <taxon>Branchiopoda</taxon>
        <taxon>Diplostraca</taxon>
        <taxon>Cladocera</taxon>
        <taxon>Anomopoda</taxon>
        <taxon>Daphniidae</taxon>
        <taxon>Daphnia</taxon>
    </lineage>
</organism>
<protein>
    <recommendedName>
        <fullName evidence="4">SAM domain-containing protein</fullName>
    </recommendedName>
</protein>
<dbReference type="PANTHER" id="PTHR10627:SF69">
    <property type="entry name" value="PROTEIN BICAUDAL C"/>
    <property type="match status" value="1"/>
</dbReference>
<dbReference type="Proteomes" id="UP001234178">
    <property type="component" value="Unassembled WGS sequence"/>
</dbReference>
<accession>A0ABQ9ZFS1</accession>
<comment type="similarity">
    <text evidence="1">Belongs to the BicC family.</text>
</comment>
<dbReference type="SMART" id="SM00322">
    <property type="entry name" value="KH"/>
    <property type="match status" value="1"/>
</dbReference>
<sequence>MLSLNVSSSAASQQMAKDLPTLAIEVSYPFHSHLIGRSGRNINRIMEDTGTRIHFPDRNRIAGESKSNSVIIRGRLAGLEMARQRIRADIPVEFVVDCSLERINSIGQSSLLHYFSTTFGVLLRFYPKIDGVDCQVNIRGQQNRLQHLKESVVYFGRLMHTSLESVVVKMETSFDHVWLVRDHVDQIVATTGAGIRCPDVSISTELPKKYCIWIRGSLDQVHLATSMLTGLLPMQLMVQTESQRFNPCFLEEAKTTDILFRVERSLSNTLTIRLASYEWNARNLFDLMRRCLDLPFDQRILPSLPESWLALVEITCNSFIRSSAKLSSFLSSTTQSVSRQPSAILMGDVSESCSSNNSRLSSPRAAIESCIPASLAASRFDQNSSRLLSQLLENVGLSHYSNLFVQNEVDLAMFSTLKDEDLISIGISSFGARKIMLNSIRELRK</sequence>
<reference evidence="5 6" key="1">
    <citation type="journal article" date="2023" name="Nucleic Acids Res.">
        <title>The hologenome of Daphnia magna reveals possible DNA methylation and microbiome-mediated evolution of the host genome.</title>
        <authorList>
            <person name="Chaturvedi A."/>
            <person name="Li X."/>
            <person name="Dhandapani V."/>
            <person name="Marshall H."/>
            <person name="Kissane S."/>
            <person name="Cuenca-Cambronero M."/>
            <person name="Asole G."/>
            <person name="Calvet F."/>
            <person name="Ruiz-Romero M."/>
            <person name="Marangio P."/>
            <person name="Guigo R."/>
            <person name="Rago D."/>
            <person name="Mirbahai L."/>
            <person name="Eastwood N."/>
            <person name="Colbourne J.K."/>
            <person name="Zhou J."/>
            <person name="Mallon E."/>
            <person name="Orsini L."/>
        </authorList>
    </citation>
    <scope>NUCLEOTIDE SEQUENCE [LARGE SCALE GENOMIC DNA]</scope>
    <source>
        <strain evidence="5">LRV0_1</strain>
    </source>
</reference>
<evidence type="ECO:0000256" key="3">
    <source>
        <dbReference type="PROSITE-ProRule" id="PRU00117"/>
    </source>
</evidence>
<comment type="caution">
    <text evidence="5">The sequence shown here is derived from an EMBL/GenBank/DDBJ whole genome shotgun (WGS) entry which is preliminary data.</text>
</comment>
<dbReference type="InterPro" id="IPR036612">
    <property type="entry name" value="KH_dom_type_1_sf"/>
</dbReference>
<dbReference type="Gene3D" id="1.10.150.50">
    <property type="entry name" value="Transcription Factor, Ets-1"/>
    <property type="match status" value="1"/>
</dbReference>
<evidence type="ECO:0000313" key="5">
    <source>
        <dbReference type="EMBL" id="KAK4011782.1"/>
    </source>
</evidence>
<dbReference type="EMBL" id="JAOYFB010000003">
    <property type="protein sequence ID" value="KAK4011782.1"/>
    <property type="molecule type" value="Genomic_DNA"/>
</dbReference>
<keyword evidence="6" id="KW-1185">Reference proteome</keyword>
<dbReference type="Gene3D" id="3.30.310.270">
    <property type="match status" value="1"/>
</dbReference>
<dbReference type="Pfam" id="PF00536">
    <property type="entry name" value="SAM_1"/>
    <property type="match status" value="1"/>
</dbReference>
<evidence type="ECO:0000313" key="6">
    <source>
        <dbReference type="Proteomes" id="UP001234178"/>
    </source>
</evidence>
<keyword evidence="3" id="KW-0694">RNA-binding</keyword>
<feature type="domain" description="SAM" evidence="4">
    <location>
        <begin position="383"/>
        <end position="445"/>
    </location>
</feature>
<dbReference type="SUPFAM" id="SSF47769">
    <property type="entry name" value="SAM/Pointed domain"/>
    <property type="match status" value="1"/>
</dbReference>
<evidence type="ECO:0000256" key="2">
    <source>
        <dbReference type="ARBA" id="ARBA00022737"/>
    </source>
</evidence>